<evidence type="ECO:0000313" key="2">
    <source>
        <dbReference type="EMBL" id="RPD64782.1"/>
    </source>
</evidence>
<accession>A0A5C2SM00</accession>
<dbReference type="AlphaFoldDB" id="A0A5C2SM00"/>
<gene>
    <name evidence="2" type="ORF">L227DRAFT_571242</name>
</gene>
<feature type="compositionally biased region" description="Polar residues" evidence="1">
    <location>
        <begin position="1"/>
        <end position="17"/>
    </location>
</feature>
<evidence type="ECO:0000313" key="3">
    <source>
        <dbReference type="Proteomes" id="UP000313359"/>
    </source>
</evidence>
<organism evidence="2 3">
    <name type="scientific">Lentinus tigrinus ALCF2SS1-6</name>
    <dbReference type="NCBI Taxonomy" id="1328759"/>
    <lineage>
        <taxon>Eukaryota</taxon>
        <taxon>Fungi</taxon>
        <taxon>Dikarya</taxon>
        <taxon>Basidiomycota</taxon>
        <taxon>Agaricomycotina</taxon>
        <taxon>Agaricomycetes</taxon>
        <taxon>Polyporales</taxon>
        <taxon>Polyporaceae</taxon>
        <taxon>Lentinus</taxon>
    </lineage>
</organism>
<feature type="region of interest" description="Disordered" evidence="1">
    <location>
        <begin position="61"/>
        <end position="81"/>
    </location>
</feature>
<protein>
    <submittedName>
        <fullName evidence="2">Uncharacterized protein</fullName>
    </submittedName>
</protein>
<feature type="region of interest" description="Disordered" evidence="1">
    <location>
        <begin position="1"/>
        <end position="38"/>
    </location>
</feature>
<name>A0A5C2SM00_9APHY</name>
<evidence type="ECO:0000256" key="1">
    <source>
        <dbReference type="SAM" id="MobiDB-lite"/>
    </source>
</evidence>
<sequence>MQVNDQIEPRNSSSPGLDSQWPPLPTGGYRKSPIPTGKESVLGSHWLCSGWQRSDISMQPSAGISLAPRRRHPSDIFLSSD</sequence>
<proteinExistence type="predicted"/>
<keyword evidence="3" id="KW-1185">Reference proteome</keyword>
<reference evidence="2" key="1">
    <citation type="journal article" date="2018" name="Genome Biol. Evol.">
        <title>Genomics and development of Lentinus tigrinus, a white-rot wood-decaying mushroom with dimorphic fruiting bodies.</title>
        <authorList>
            <person name="Wu B."/>
            <person name="Xu Z."/>
            <person name="Knudson A."/>
            <person name="Carlson A."/>
            <person name="Chen N."/>
            <person name="Kovaka S."/>
            <person name="LaButti K."/>
            <person name="Lipzen A."/>
            <person name="Pennachio C."/>
            <person name="Riley R."/>
            <person name="Schakwitz W."/>
            <person name="Umezawa K."/>
            <person name="Ohm R.A."/>
            <person name="Grigoriev I.V."/>
            <person name="Nagy L.G."/>
            <person name="Gibbons J."/>
            <person name="Hibbett D."/>
        </authorList>
    </citation>
    <scope>NUCLEOTIDE SEQUENCE [LARGE SCALE GENOMIC DNA]</scope>
    <source>
        <strain evidence="2">ALCF2SS1-6</strain>
    </source>
</reference>
<dbReference type="Proteomes" id="UP000313359">
    <property type="component" value="Unassembled WGS sequence"/>
</dbReference>
<dbReference type="EMBL" id="ML122253">
    <property type="protein sequence ID" value="RPD64782.1"/>
    <property type="molecule type" value="Genomic_DNA"/>
</dbReference>